<sequence>APHSRQWCLRLKTLNFVLHPAIIHVVAFGSGIHGATYFSLTCTSVGETSLSDASLSANTESKAADVTAVPGVCSVSATLERRDTEICRNFRASLFASLRRFTQSSRSLLLL</sequence>
<dbReference type="Proteomes" id="UP000887569">
    <property type="component" value="Unplaced"/>
</dbReference>
<proteinExistence type="predicted"/>
<evidence type="ECO:0000313" key="1">
    <source>
        <dbReference type="Proteomes" id="UP000887569"/>
    </source>
</evidence>
<name>A0A914ZFD9_PARUN</name>
<dbReference type="WBParaSite" id="PgB02X_g175_t01">
    <property type="protein sequence ID" value="PgB02X_g175_t01"/>
    <property type="gene ID" value="PgB02X_g175"/>
</dbReference>
<accession>A0A914ZFD9</accession>
<reference evidence="2" key="1">
    <citation type="submission" date="2022-11" db="UniProtKB">
        <authorList>
            <consortium name="WormBaseParasite"/>
        </authorList>
    </citation>
    <scope>IDENTIFICATION</scope>
</reference>
<organism evidence="1 2">
    <name type="scientific">Parascaris univalens</name>
    <name type="common">Nematode worm</name>
    <dbReference type="NCBI Taxonomy" id="6257"/>
    <lineage>
        <taxon>Eukaryota</taxon>
        <taxon>Metazoa</taxon>
        <taxon>Ecdysozoa</taxon>
        <taxon>Nematoda</taxon>
        <taxon>Chromadorea</taxon>
        <taxon>Rhabditida</taxon>
        <taxon>Spirurina</taxon>
        <taxon>Ascaridomorpha</taxon>
        <taxon>Ascaridoidea</taxon>
        <taxon>Ascarididae</taxon>
        <taxon>Parascaris</taxon>
    </lineage>
</organism>
<protein>
    <submittedName>
        <fullName evidence="2">Uncharacterized protein</fullName>
    </submittedName>
</protein>
<keyword evidence="1" id="KW-1185">Reference proteome</keyword>
<evidence type="ECO:0000313" key="2">
    <source>
        <dbReference type="WBParaSite" id="PgB02X_g175_t01"/>
    </source>
</evidence>
<dbReference type="AlphaFoldDB" id="A0A914ZFD9"/>